<keyword evidence="2" id="KW-0813">Transport</keyword>
<evidence type="ECO:0000256" key="1">
    <source>
        <dbReference type="ARBA" id="ARBA00004496"/>
    </source>
</evidence>
<dbReference type="SUPFAM" id="SSF55804">
    <property type="entry name" value="Phoshotransferase/anion transport protein"/>
    <property type="match status" value="1"/>
</dbReference>
<dbReference type="InterPro" id="IPR016152">
    <property type="entry name" value="PTrfase/Anion_transptr"/>
</dbReference>
<organism evidence="12 13">
    <name type="scientific">Caloramator australicus RC3</name>
    <dbReference type="NCBI Taxonomy" id="857293"/>
    <lineage>
        <taxon>Bacteria</taxon>
        <taxon>Bacillati</taxon>
        <taxon>Bacillota</taxon>
        <taxon>Clostridia</taxon>
        <taxon>Eubacteriales</taxon>
        <taxon>Clostridiaceae</taxon>
        <taxon>Caloramator</taxon>
    </lineage>
</organism>
<keyword evidence="3" id="KW-0963">Cytoplasm</keyword>
<dbReference type="PANTHER" id="PTHR36203:SF1">
    <property type="entry name" value="ASCORBATE-SPECIFIC PTS SYSTEM EIIA COMPONENT"/>
    <property type="match status" value="1"/>
</dbReference>
<feature type="domain" description="PTS EIIA type-2" evidence="11">
    <location>
        <begin position="4"/>
        <end position="147"/>
    </location>
</feature>
<name>G0V3T6_9CLOT</name>
<evidence type="ECO:0000313" key="13">
    <source>
        <dbReference type="Proteomes" id="UP000007652"/>
    </source>
</evidence>
<dbReference type="STRING" id="857293.CAAU_0126"/>
<proteinExistence type="predicted"/>
<evidence type="ECO:0000256" key="5">
    <source>
        <dbReference type="ARBA" id="ARBA00022679"/>
    </source>
</evidence>
<gene>
    <name evidence="12" type="ORF">CAAU_0126</name>
</gene>
<evidence type="ECO:0000256" key="2">
    <source>
        <dbReference type="ARBA" id="ARBA00022448"/>
    </source>
</evidence>
<evidence type="ECO:0000256" key="10">
    <source>
        <dbReference type="ARBA" id="ARBA00042072"/>
    </source>
</evidence>
<comment type="subcellular location">
    <subcellularLocation>
        <location evidence="1">Cytoplasm</location>
    </subcellularLocation>
</comment>
<dbReference type="GO" id="GO:0009401">
    <property type="term" value="P:phosphoenolpyruvate-dependent sugar phosphotransferase system"/>
    <property type="evidence" value="ECO:0007669"/>
    <property type="project" value="UniProtKB-KW"/>
</dbReference>
<comment type="caution">
    <text evidence="12">The sequence shown here is derived from an EMBL/GenBank/DDBJ whole genome shotgun (WGS) entry which is preliminary data.</text>
</comment>
<evidence type="ECO:0000256" key="8">
    <source>
        <dbReference type="ARBA" id="ARBA00037387"/>
    </source>
</evidence>
<keyword evidence="13" id="KW-1185">Reference proteome</keyword>
<dbReference type="GO" id="GO:0016301">
    <property type="term" value="F:kinase activity"/>
    <property type="evidence" value="ECO:0007669"/>
    <property type="project" value="UniProtKB-KW"/>
</dbReference>
<evidence type="ECO:0000259" key="11">
    <source>
        <dbReference type="PROSITE" id="PS51094"/>
    </source>
</evidence>
<reference evidence="12 13" key="1">
    <citation type="journal article" date="2011" name="J. Bacteriol.">
        <title>Draft genome sequence of Caloramator australicus strain RC3T, a thermoanaerobe from the Great Artesian Basin of Australia.</title>
        <authorList>
            <person name="Ogg C.D."/>
            <person name="Patel B.K.C."/>
        </authorList>
    </citation>
    <scope>NUCLEOTIDE SEQUENCE [LARGE SCALE GENOMIC DNA]</scope>
    <source>
        <strain evidence="12 13">RC3</strain>
    </source>
</reference>
<evidence type="ECO:0000256" key="4">
    <source>
        <dbReference type="ARBA" id="ARBA00022553"/>
    </source>
</evidence>
<comment type="function">
    <text evidence="8">The phosphoenolpyruvate-dependent sugar phosphotransferase system (sugar PTS), a major carbohydrate active transport system, catalyzes the phosphorylation of incoming sugar substrates concomitantly with their translocation across the cell membrane. The enzyme II UlaABC PTS system is involved in ascorbate transport.</text>
</comment>
<evidence type="ECO:0000256" key="6">
    <source>
        <dbReference type="ARBA" id="ARBA00022683"/>
    </source>
</evidence>
<keyword evidence="4" id="KW-0597">Phosphoprotein</keyword>
<dbReference type="InterPro" id="IPR002178">
    <property type="entry name" value="PTS_EIIA_type-2_dom"/>
</dbReference>
<evidence type="ECO:0000256" key="9">
    <source>
        <dbReference type="ARBA" id="ARBA00041175"/>
    </source>
</evidence>
<dbReference type="PROSITE" id="PS51094">
    <property type="entry name" value="PTS_EIIA_TYPE_2"/>
    <property type="match status" value="1"/>
</dbReference>
<dbReference type="CDD" id="cd00211">
    <property type="entry name" value="PTS_IIA_fru"/>
    <property type="match status" value="1"/>
</dbReference>
<dbReference type="AlphaFoldDB" id="G0V3T6"/>
<dbReference type="RefSeq" id="WP_008907499.1">
    <property type="nucleotide sequence ID" value="NZ_CAKP01000002.1"/>
</dbReference>
<dbReference type="Gene3D" id="3.40.930.10">
    <property type="entry name" value="Mannitol-specific EII, Chain A"/>
    <property type="match status" value="1"/>
</dbReference>
<dbReference type="EMBL" id="CAKP01000002">
    <property type="protein sequence ID" value="CCC57776.1"/>
    <property type="molecule type" value="Genomic_DNA"/>
</dbReference>
<keyword evidence="7" id="KW-0418">Kinase</keyword>
<protein>
    <recommendedName>
        <fullName evidence="9">Ascorbate-specific PTS system EIIA component</fullName>
    </recommendedName>
    <alternativeName>
        <fullName evidence="10">Ascorbate-specific phosphotransferase enzyme IIA component</fullName>
    </alternativeName>
</protein>
<dbReference type="OrthoDB" id="369398at2"/>
<keyword evidence="6" id="KW-0598">Phosphotransferase system</keyword>
<dbReference type="InterPro" id="IPR051351">
    <property type="entry name" value="Ascorbate-PTS_EIIA_comp"/>
</dbReference>
<evidence type="ECO:0000256" key="7">
    <source>
        <dbReference type="ARBA" id="ARBA00022777"/>
    </source>
</evidence>
<dbReference type="Proteomes" id="UP000007652">
    <property type="component" value="Unassembled WGS sequence"/>
</dbReference>
<dbReference type="PANTHER" id="PTHR36203">
    <property type="entry name" value="ASCORBATE-SPECIFIC PTS SYSTEM EIIA COMPONENT"/>
    <property type="match status" value="1"/>
</dbReference>
<evidence type="ECO:0000256" key="3">
    <source>
        <dbReference type="ARBA" id="ARBA00022490"/>
    </source>
</evidence>
<accession>G0V3T6</accession>
<evidence type="ECO:0000313" key="12">
    <source>
        <dbReference type="EMBL" id="CCC57776.1"/>
    </source>
</evidence>
<dbReference type="GO" id="GO:0005737">
    <property type="term" value="C:cytoplasm"/>
    <property type="evidence" value="ECO:0007669"/>
    <property type="project" value="UniProtKB-SubCell"/>
</dbReference>
<sequence>MLNDLLNKDRIMLNIVCENWEDAIKTGTKILLNDNCITKNYEEAIINNFKSLGPYMVIAPGIVLAHARPENGVKKLSMSLITLKNPINFGSELNDPVKLIITLAAIDSKTHLEALSQLINLLMNTNDLNIIINAKSKEEVLNIINKYSIT</sequence>
<keyword evidence="5 12" id="KW-0808">Transferase</keyword>
<dbReference type="Pfam" id="PF00359">
    <property type="entry name" value="PTS_EIIA_2"/>
    <property type="match status" value="1"/>
</dbReference>
<dbReference type="eggNOG" id="COG1762">
    <property type="taxonomic scope" value="Bacteria"/>
</dbReference>